<evidence type="ECO:0000259" key="1">
    <source>
        <dbReference type="Pfam" id="PF17762"/>
    </source>
</evidence>
<dbReference type="KEGG" id="aagg:ETAA8_39940"/>
<reference evidence="2 3" key="1">
    <citation type="submission" date="2019-02" db="EMBL/GenBank/DDBJ databases">
        <title>Deep-cultivation of Planctomycetes and their phenomic and genomic characterization uncovers novel biology.</title>
        <authorList>
            <person name="Wiegand S."/>
            <person name="Jogler M."/>
            <person name="Boedeker C."/>
            <person name="Pinto D."/>
            <person name="Vollmers J."/>
            <person name="Rivas-Marin E."/>
            <person name="Kohn T."/>
            <person name="Peeters S.H."/>
            <person name="Heuer A."/>
            <person name="Rast P."/>
            <person name="Oberbeckmann S."/>
            <person name="Bunk B."/>
            <person name="Jeske O."/>
            <person name="Meyerdierks A."/>
            <person name="Storesund J.E."/>
            <person name="Kallscheuer N."/>
            <person name="Luecker S."/>
            <person name="Lage O.M."/>
            <person name="Pohl T."/>
            <person name="Merkel B.J."/>
            <person name="Hornburger P."/>
            <person name="Mueller R.-W."/>
            <person name="Bruemmer F."/>
            <person name="Labrenz M."/>
            <person name="Spormann A.M."/>
            <person name="Op den Camp H."/>
            <person name="Overmann J."/>
            <person name="Amann R."/>
            <person name="Jetten M.S.M."/>
            <person name="Mascher T."/>
            <person name="Medema M.H."/>
            <person name="Devos D.P."/>
            <person name="Kaster A.-K."/>
            <person name="Ovreas L."/>
            <person name="Rohde M."/>
            <person name="Galperin M.Y."/>
            <person name="Jogler C."/>
        </authorList>
    </citation>
    <scope>NUCLEOTIDE SEQUENCE [LARGE SCALE GENOMIC DNA]</scope>
    <source>
        <strain evidence="2 3">ETA_A8</strain>
    </source>
</reference>
<keyword evidence="3" id="KW-1185">Reference proteome</keyword>
<accession>A0A517YF78</accession>
<evidence type="ECO:0000313" key="2">
    <source>
        <dbReference type="EMBL" id="QDU28888.1"/>
    </source>
</evidence>
<dbReference type="Proteomes" id="UP000315017">
    <property type="component" value="Chromosome"/>
</dbReference>
<organism evidence="2 3">
    <name type="scientific">Anatilimnocola aggregata</name>
    <dbReference type="NCBI Taxonomy" id="2528021"/>
    <lineage>
        <taxon>Bacteria</taxon>
        <taxon>Pseudomonadati</taxon>
        <taxon>Planctomycetota</taxon>
        <taxon>Planctomycetia</taxon>
        <taxon>Pirellulales</taxon>
        <taxon>Pirellulaceae</taxon>
        <taxon>Anatilimnocola</taxon>
    </lineage>
</organism>
<evidence type="ECO:0000313" key="3">
    <source>
        <dbReference type="Proteomes" id="UP000315017"/>
    </source>
</evidence>
<name>A0A517YF78_9BACT</name>
<proteinExistence type="predicted"/>
<feature type="domain" description="ParB/Spo0J HTH" evidence="1">
    <location>
        <begin position="40"/>
        <end position="122"/>
    </location>
</feature>
<dbReference type="AlphaFoldDB" id="A0A517YF78"/>
<dbReference type="InterPro" id="IPR041468">
    <property type="entry name" value="HTH_ParB/Spo0J"/>
</dbReference>
<sequence length="126" mass="14202">MKVEMKVKFKRGAKGKKKLAAGSQAPTVRVPRIAKLMALAIHFDQLIREGKVRDQAEIAELGHVSRARVTQIMNLLNLAPEIQEELLFVASVEGMFTERHVRRLVAAAEWSKQRLLKSSISRNSSR</sequence>
<protein>
    <recommendedName>
        <fullName evidence="1">ParB/Spo0J HTH domain-containing protein</fullName>
    </recommendedName>
</protein>
<dbReference type="Pfam" id="PF17762">
    <property type="entry name" value="HTH_ParB"/>
    <property type="match status" value="1"/>
</dbReference>
<dbReference type="Gene3D" id="1.10.10.2830">
    <property type="match status" value="1"/>
</dbReference>
<gene>
    <name evidence="2" type="ORF">ETAA8_39940</name>
</gene>
<dbReference type="EMBL" id="CP036274">
    <property type="protein sequence ID" value="QDU28888.1"/>
    <property type="molecule type" value="Genomic_DNA"/>
</dbReference>
<dbReference type="OrthoDB" id="285475at2"/>
<dbReference type="RefSeq" id="WP_145091900.1">
    <property type="nucleotide sequence ID" value="NZ_CP036274.1"/>
</dbReference>
<dbReference type="SUPFAM" id="SSF109709">
    <property type="entry name" value="KorB DNA-binding domain-like"/>
    <property type="match status" value="1"/>
</dbReference>